<proteinExistence type="predicted"/>
<name>A0ACC0H0V3_9ERIC</name>
<organism evidence="1 2">
    <name type="scientific">Camellia lanceoleosa</name>
    <dbReference type="NCBI Taxonomy" id="1840588"/>
    <lineage>
        <taxon>Eukaryota</taxon>
        <taxon>Viridiplantae</taxon>
        <taxon>Streptophyta</taxon>
        <taxon>Embryophyta</taxon>
        <taxon>Tracheophyta</taxon>
        <taxon>Spermatophyta</taxon>
        <taxon>Magnoliopsida</taxon>
        <taxon>eudicotyledons</taxon>
        <taxon>Gunneridae</taxon>
        <taxon>Pentapetalae</taxon>
        <taxon>asterids</taxon>
        <taxon>Ericales</taxon>
        <taxon>Theaceae</taxon>
        <taxon>Camellia</taxon>
    </lineage>
</organism>
<evidence type="ECO:0000313" key="1">
    <source>
        <dbReference type="EMBL" id="KAI8006433.1"/>
    </source>
</evidence>
<keyword evidence="2" id="KW-1185">Reference proteome</keyword>
<dbReference type="Proteomes" id="UP001060215">
    <property type="component" value="Chromosome 7"/>
</dbReference>
<dbReference type="EMBL" id="CM045764">
    <property type="protein sequence ID" value="KAI8006433.1"/>
    <property type="molecule type" value="Genomic_DNA"/>
</dbReference>
<protein>
    <submittedName>
        <fullName evidence="1">Uncharacterized protein</fullName>
    </submittedName>
</protein>
<evidence type="ECO:0000313" key="2">
    <source>
        <dbReference type="Proteomes" id="UP001060215"/>
    </source>
</evidence>
<accession>A0ACC0H0V3</accession>
<sequence length="132" mass="14706">MLVENDYIEYIQDHLMRQLVRVAPPGVPRIFPPHEIVRGHGHGLGPDAKQVGRASVAVAVKGLPTLSTSLAFAQVVNTLILSIRAPVVTTLWLPEGVEQKYDTGAWALIQVDGPFLTGKWRIYFLCCWSQRF</sequence>
<reference evidence="1 2" key="1">
    <citation type="journal article" date="2022" name="Plant J.">
        <title>Chromosome-level genome of Camellia lanceoleosa provides a valuable resource for understanding genome evolution and self-incompatibility.</title>
        <authorList>
            <person name="Gong W."/>
            <person name="Xiao S."/>
            <person name="Wang L."/>
            <person name="Liao Z."/>
            <person name="Chang Y."/>
            <person name="Mo W."/>
            <person name="Hu G."/>
            <person name="Li W."/>
            <person name="Zhao G."/>
            <person name="Zhu H."/>
            <person name="Hu X."/>
            <person name="Ji K."/>
            <person name="Xiang X."/>
            <person name="Song Q."/>
            <person name="Yuan D."/>
            <person name="Jin S."/>
            <person name="Zhang L."/>
        </authorList>
    </citation>
    <scope>NUCLEOTIDE SEQUENCE [LARGE SCALE GENOMIC DNA]</scope>
    <source>
        <strain evidence="1">SQ_2022a</strain>
    </source>
</reference>
<gene>
    <name evidence="1" type="ORF">LOK49_LG07G00981</name>
</gene>
<comment type="caution">
    <text evidence="1">The sequence shown here is derived from an EMBL/GenBank/DDBJ whole genome shotgun (WGS) entry which is preliminary data.</text>
</comment>